<comment type="caution">
    <text evidence="3">The sequence shown here is derived from an EMBL/GenBank/DDBJ whole genome shotgun (WGS) entry which is preliminary data.</text>
</comment>
<dbReference type="GO" id="GO:0006508">
    <property type="term" value="P:proteolysis"/>
    <property type="evidence" value="ECO:0007669"/>
    <property type="project" value="UniProtKB-KW"/>
</dbReference>
<evidence type="ECO:0000256" key="1">
    <source>
        <dbReference type="SAM" id="Phobius"/>
    </source>
</evidence>
<feature type="transmembrane region" description="Helical" evidence="1">
    <location>
        <begin position="104"/>
        <end position="126"/>
    </location>
</feature>
<feature type="domain" description="CAAX prenyl protease 2/Lysostaphin resistance protein A-like" evidence="2">
    <location>
        <begin position="147"/>
        <end position="229"/>
    </location>
</feature>
<evidence type="ECO:0000313" key="3">
    <source>
        <dbReference type="EMBL" id="KXI16436.1"/>
    </source>
</evidence>
<dbReference type="PATRIC" id="fig|2702.101.peg.1033"/>
<dbReference type="InterPro" id="IPR003675">
    <property type="entry name" value="Rce1/LyrA-like_dom"/>
</dbReference>
<feature type="transmembrane region" description="Helical" evidence="1">
    <location>
        <begin position="138"/>
        <end position="158"/>
    </location>
</feature>
<dbReference type="PANTHER" id="PTHR36435">
    <property type="entry name" value="SLR1288 PROTEIN"/>
    <property type="match status" value="1"/>
</dbReference>
<keyword evidence="1" id="KW-0812">Transmembrane</keyword>
<dbReference type="Proteomes" id="UP000070505">
    <property type="component" value="Unassembled WGS sequence"/>
</dbReference>
<feature type="transmembrane region" description="Helical" evidence="1">
    <location>
        <begin position="313"/>
        <end position="335"/>
    </location>
</feature>
<organism evidence="3 4">
    <name type="scientific">Gardnerella vaginalis</name>
    <dbReference type="NCBI Taxonomy" id="2702"/>
    <lineage>
        <taxon>Bacteria</taxon>
        <taxon>Bacillati</taxon>
        <taxon>Actinomycetota</taxon>
        <taxon>Actinomycetes</taxon>
        <taxon>Bifidobacteriales</taxon>
        <taxon>Bifidobacteriaceae</taxon>
        <taxon>Gardnerella</taxon>
    </lineage>
</organism>
<dbReference type="GO" id="GO:0080120">
    <property type="term" value="P:CAAX-box protein maturation"/>
    <property type="evidence" value="ECO:0007669"/>
    <property type="project" value="UniProtKB-ARBA"/>
</dbReference>
<protein>
    <submittedName>
        <fullName evidence="3">CAAX amino terminal protease family protein</fullName>
    </submittedName>
</protein>
<dbReference type="InterPro" id="IPR052710">
    <property type="entry name" value="CAAX_protease"/>
</dbReference>
<proteinExistence type="predicted"/>
<reference evidence="3 4" key="1">
    <citation type="submission" date="2016-02" db="EMBL/GenBank/DDBJ databases">
        <authorList>
            <person name="Wen L."/>
            <person name="He K."/>
            <person name="Yang H."/>
        </authorList>
    </citation>
    <scope>NUCLEOTIDE SEQUENCE [LARGE SCALE GENOMIC DNA]</scope>
    <source>
        <strain evidence="3 4">CMW7778B</strain>
    </source>
</reference>
<gene>
    <name evidence="3" type="ORF">HMPREF3230_01045</name>
</gene>
<evidence type="ECO:0000259" key="2">
    <source>
        <dbReference type="Pfam" id="PF02517"/>
    </source>
</evidence>
<name>A0A135Z464_GARVA</name>
<dbReference type="GO" id="GO:0004175">
    <property type="term" value="F:endopeptidase activity"/>
    <property type="evidence" value="ECO:0007669"/>
    <property type="project" value="UniProtKB-ARBA"/>
</dbReference>
<keyword evidence="1" id="KW-1133">Transmembrane helix</keyword>
<feature type="transmembrane region" description="Helical" evidence="1">
    <location>
        <begin position="30"/>
        <end position="52"/>
    </location>
</feature>
<dbReference type="Pfam" id="PF02517">
    <property type="entry name" value="Rce1-like"/>
    <property type="match status" value="1"/>
</dbReference>
<sequence>MQDMQEMQDMQRSDVYLTARKRQGMLGVSLCLFLIVWISVAYALGMLCSRVIPKGLISNSLETIIVSDVAQYLVALPVALLIMRKIPKVTTYKFSMSFTQFCGFFAVSIPIMYIGNFAGIAFAELLSGGKAENHVSDTIASGDILETFVFVVVLAPIVEEWLFRKQILDRLRVYGEKRAIVFSALAFALFHMNVFQFFYAFGLGLVFGYMYVRTSKLQYNIFLHMIVNLQGSVIAMWLQKQLVDKNGNMIDINQMKESELSQLPPGLILAGMYSMFMIAMLVIGVILLIRRRKYLVFFDAPLEMPKKIGRKSLYGTVGVISFLTVSIIFNLLMLFS</sequence>
<feature type="transmembrane region" description="Helical" evidence="1">
    <location>
        <begin position="179"/>
        <end position="212"/>
    </location>
</feature>
<keyword evidence="1" id="KW-0472">Membrane</keyword>
<feature type="transmembrane region" description="Helical" evidence="1">
    <location>
        <begin position="64"/>
        <end position="83"/>
    </location>
</feature>
<dbReference type="AlphaFoldDB" id="A0A135Z464"/>
<feature type="transmembrane region" description="Helical" evidence="1">
    <location>
        <begin position="267"/>
        <end position="289"/>
    </location>
</feature>
<evidence type="ECO:0000313" key="4">
    <source>
        <dbReference type="Proteomes" id="UP000070505"/>
    </source>
</evidence>
<accession>A0A135Z464</accession>
<dbReference type="EMBL" id="LSRC01000045">
    <property type="protein sequence ID" value="KXI16436.1"/>
    <property type="molecule type" value="Genomic_DNA"/>
</dbReference>
<keyword evidence="3" id="KW-0378">Hydrolase</keyword>
<dbReference type="PANTHER" id="PTHR36435:SF1">
    <property type="entry name" value="CAAX AMINO TERMINAL PROTEASE FAMILY PROTEIN"/>
    <property type="match status" value="1"/>
</dbReference>
<keyword evidence="3" id="KW-0645">Protease</keyword>